<dbReference type="PROSITE" id="PS50110">
    <property type="entry name" value="RESPONSE_REGULATORY"/>
    <property type="match status" value="1"/>
</dbReference>
<reference evidence="5" key="1">
    <citation type="journal article" date="2019" name="Int. J. Syst. Evol. Microbiol.">
        <title>The Global Catalogue of Microorganisms (GCM) 10K type strain sequencing project: providing services to taxonomists for standard genome sequencing and annotation.</title>
        <authorList>
            <consortium name="The Broad Institute Genomics Platform"/>
            <consortium name="The Broad Institute Genome Sequencing Center for Infectious Disease"/>
            <person name="Wu L."/>
            <person name="Ma J."/>
        </authorList>
    </citation>
    <scope>NUCLEOTIDE SEQUENCE [LARGE SCALE GENOMIC DNA]</scope>
    <source>
        <strain evidence="5">JCM 16928</strain>
    </source>
</reference>
<evidence type="ECO:0000313" key="4">
    <source>
        <dbReference type="EMBL" id="GAA3549595.1"/>
    </source>
</evidence>
<feature type="domain" description="Response regulatory" evidence="3">
    <location>
        <begin position="16"/>
        <end position="131"/>
    </location>
</feature>
<evidence type="ECO:0000256" key="2">
    <source>
        <dbReference type="PROSITE-ProRule" id="PRU00169"/>
    </source>
</evidence>
<dbReference type="InterPro" id="IPR011006">
    <property type="entry name" value="CheY-like_superfamily"/>
</dbReference>
<dbReference type="SMART" id="SM00448">
    <property type="entry name" value="REC"/>
    <property type="match status" value="1"/>
</dbReference>
<dbReference type="InterPro" id="IPR058245">
    <property type="entry name" value="NreC/VraR/RcsB-like_REC"/>
</dbReference>
<dbReference type="Proteomes" id="UP001501222">
    <property type="component" value="Unassembled WGS sequence"/>
</dbReference>
<dbReference type="Gene3D" id="3.40.50.2300">
    <property type="match status" value="1"/>
</dbReference>
<dbReference type="InterPro" id="IPR001789">
    <property type="entry name" value="Sig_transdc_resp-reg_receiver"/>
</dbReference>
<organism evidence="4 5">
    <name type="scientific">Kribbella ginsengisoli</name>
    <dbReference type="NCBI Taxonomy" id="363865"/>
    <lineage>
        <taxon>Bacteria</taxon>
        <taxon>Bacillati</taxon>
        <taxon>Actinomycetota</taxon>
        <taxon>Actinomycetes</taxon>
        <taxon>Propionibacteriales</taxon>
        <taxon>Kribbellaceae</taxon>
        <taxon>Kribbella</taxon>
    </lineage>
</organism>
<dbReference type="CDD" id="cd17535">
    <property type="entry name" value="REC_NarL-like"/>
    <property type="match status" value="1"/>
</dbReference>
<evidence type="ECO:0000256" key="1">
    <source>
        <dbReference type="ARBA" id="ARBA00022553"/>
    </source>
</evidence>
<dbReference type="Pfam" id="PF00072">
    <property type="entry name" value="Response_reg"/>
    <property type="match status" value="1"/>
</dbReference>
<proteinExistence type="predicted"/>
<keyword evidence="5" id="KW-1185">Reference proteome</keyword>
<keyword evidence="1 2" id="KW-0597">Phosphoprotein</keyword>
<name>A0ABP6WEW9_9ACTN</name>
<gene>
    <name evidence="4" type="ORF">GCM10022235_16530</name>
</gene>
<dbReference type="EMBL" id="BAABAA010000002">
    <property type="protein sequence ID" value="GAA3549595.1"/>
    <property type="molecule type" value="Genomic_DNA"/>
</dbReference>
<evidence type="ECO:0000259" key="3">
    <source>
        <dbReference type="PROSITE" id="PS50110"/>
    </source>
</evidence>
<feature type="modified residue" description="4-aspartylphosphate" evidence="2">
    <location>
        <position position="66"/>
    </location>
</feature>
<dbReference type="SUPFAM" id="SSF52172">
    <property type="entry name" value="CheY-like"/>
    <property type="match status" value="1"/>
</dbReference>
<accession>A0ABP6WEW9</accession>
<protein>
    <recommendedName>
        <fullName evidence="3">Response regulatory domain-containing protein</fullName>
    </recommendedName>
</protein>
<evidence type="ECO:0000313" key="5">
    <source>
        <dbReference type="Proteomes" id="UP001501222"/>
    </source>
</evidence>
<dbReference type="PANTHER" id="PTHR44591:SF3">
    <property type="entry name" value="RESPONSE REGULATORY DOMAIN-CONTAINING PROTEIN"/>
    <property type="match status" value="1"/>
</dbReference>
<dbReference type="PANTHER" id="PTHR44591">
    <property type="entry name" value="STRESS RESPONSE REGULATOR PROTEIN 1"/>
    <property type="match status" value="1"/>
</dbReference>
<dbReference type="InterPro" id="IPR050595">
    <property type="entry name" value="Bact_response_regulator"/>
</dbReference>
<sequence>MTDRPADSDHSGVRARILIVDDYVLFRSSARRMLEAQGLQVVGEAGDGAAAIAAVRELRPDVVLLDLQLPDMDGFEVARLLAAEPDPPAVVLTSIRAASDYGARLTAAAARGFVPKVELSGATISAVLGEPG</sequence>
<comment type="caution">
    <text evidence="4">The sequence shown here is derived from an EMBL/GenBank/DDBJ whole genome shotgun (WGS) entry which is preliminary data.</text>
</comment>